<sequence length="286" mass="32822">MSKKSRYILVAMVMGLLCFNLNAQNDLLDILEEEQEPVTNEPIAIFKAQRLINGHTTKTRSKGELEFIIMHRFASIQGGIDELFGLDGATIKFSFEYGITDKLTLGLGRNSFEKVYDGFVKYNFLKQSDTSPFEITWFSSMAVRTQDRADYTVNDFQSKLSYVHQLLISRKMGERVSVQLMPSYVHRNRVRYDQENDYLSLGFGTRVKLDDRWSIIGEYYLGLTQEETDDYYNSLGIGVEIETGGHVFQLTFTNSRSLTENAFITETVGNWADGDIHFGFNLSRTF</sequence>
<dbReference type="RefSeq" id="WP_222843627.1">
    <property type="nucleotide sequence ID" value="NZ_FOIR01000002.1"/>
</dbReference>
<evidence type="ECO:0000259" key="2">
    <source>
        <dbReference type="Pfam" id="PF19089"/>
    </source>
</evidence>
<name>A0A1I0Q6Y6_9BACT</name>
<dbReference type="GeneID" id="99986773"/>
<dbReference type="Pfam" id="PF19089">
    <property type="entry name" value="DUF5777"/>
    <property type="match status" value="1"/>
</dbReference>
<keyword evidence="4" id="KW-1185">Reference proteome</keyword>
<dbReference type="Proteomes" id="UP000199437">
    <property type="component" value="Unassembled WGS sequence"/>
</dbReference>
<keyword evidence="1" id="KW-0732">Signal</keyword>
<proteinExistence type="predicted"/>
<feature type="signal peptide" evidence="1">
    <location>
        <begin position="1"/>
        <end position="23"/>
    </location>
</feature>
<dbReference type="EMBL" id="FOIR01000002">
    <property type="protein sequence ID" value="SEW22554.1"/>
    <property type="molecule type" value="Genomic_DNA"/>
</dbReference>
<evidence type="ECO:0000313" key="4">
    <source>
        <dbReference type="Proteomes" id="UP000199437"/>
    </source>
</evidence>
<protein>
    <recommendedName>
        <fullName evidence="2">DUF5777 domain-containing protein</fullName>
    </recommendedName>
</protein>
<reference evidence="4" key="1">
    <citation type="submission" date="2016-10" db="EMBL/GenBank/DDBJ databases">
        <authorList>
            <person name="Varghese N."/>
            <person name="Submissions S."/>
        </authorList>
    </citation>
    <scope>NUCLEOTIDE SEQUENCE [LARGE SCALE GENOMIC DNA]</scope>
    <source>
        <strain evidence="4">CGMCC 1.12402</strain>
    </source>
</reference>
<organism evidence="3 4">
    <name type="scientific">Roseivirga pacifica</name>
    <dbReference type="NCBI Taxonomy" id="1267423"/>
    <lineage>
        <taxon>Bacteria</taxon>
        <taxon>Pseudomonadati</taxon>
        <taxon>Bacteroidota</taxon>
        <taxon>Cytophagia</taxon>
        <taxon>Cytophagales</taxon>
        <taxon>Roseivirgaceae</taxon>
        <taxon>Roseivirga</taxon>
    </lineage>
</organism>
<feature type="domain" description="DUF5777" evidence="2">
    <location>
        <begin position="46"/>
        <end position="286"/>
    </location>
</feature>
<evidence type="ECO:0000256" key="1">
    <source>
        <dbReference type="SAM" id="SignalP"/>
    </source>
</evidence>
<dbReference type="InterPro" id="IPR045916">
    <property type="entry name" value="DUF5777"/>
</dbReference>
<feature type="chain" id="PRO_5011617679" description="DUF5777 domain-containing protein" evidence="1">
    <location>
        <begin position="24"/>
        <end position="286"/>
    </location>
</feature>
<gene>
    <name evidence="3" type="ORF">SAMN05216290_2059</name>
</gene>
<dbReference type="AlphaFoldDB" id="A0A1I0Q6Y6"/>
<accession>A0A1I0Q6Y6</accession>
<evidence type="ECO:0000313" key="3">
    <source>
        <dbReference type="EMBL" id="SEW22554.1"/>
    </source>
</evidence>
<dbReference type="STRING" id="1267423.SAMN05216290_2059"/>